<evidence type="ECO:0000313" key="1">
    <source>
        <dbReference type="EMBL" id="KAK8039666.1"/>
    </source>
</evidence>
<protein>
    <submittedName>
        <fullName evidence="1">Uncharacterized protein</fullName>
    </submittedName>
</protein>
<accession>A0ABR1T0Q4</accession>
<dbReference type="Proteomes" id="UP001444661">
    <property type="component" value="Unassembled WGS sequence"/>
</dbReference>
<gene>
    <name evidence="1" type="ORF">PG993_008077</name>
</gene>
<organism evidence="1 2">
    <name type="scientific">Apiospora rasikravindrae</name>
    <dbReference type="NCBI Taxonomy" id="990691"/>
    <lineage>
        <taxon>Eukaryota</taxon>
        <taxon>Fungi</taxon>
        <taxon>Dikarya</taxon>
        <taxon>Ascomycota</taxon>
        <taxon>Pezizomycotina</taxon>
        <taxon>Sordariomycetes</taxon>
        <taxon>Xylariomycetidae</taxon>
        <taxon>Amphisphaeriales</taxon>
        <taxon>Apiosporaceae</taxon>
        <taxon>Apiospora</taxon>
    </lineage>
</organism>
<keyword evidence="2" id="KW-1185">Reference proteome</keyword>
<proteinExistence type="predicted"/>
<reference evidence="1 2" key="1">
    <citation type="submission" date="2023-01" db="EMBL/GenBank/DDBJ databases">
        <title>Analysis of 21 Apiospora genomes using comparative genomics revels a genus with tremendous synthesis potential of carbohydrate active enzymes and secondary metabolites.</title>
        <authorList>
            <person name="Sorensen T."/>
        </authorList>
    </citation>
    <scope>NUCLEOTIDE SEQUENCE [LARGE SCALE GENOMIC DNA]</scope>
    <source>
        <strain evidence="1 2">CBS 33761</strain>
    </source>
</reference>
<sequence>MKTFLPLSAMSFTNISTPRACLEQPPMQLVASSPVQVSIRNVLGKPCEAKLVFTDDNFLPVVFSFGRLPCMGTQVAAFDVPTEAPNGDAKCAGQSAPTCTKAVITNGTNSPELITSDQKGKIGCIQEASSLLTSLVTSISGSSTFVETVVSTHRSLTTTFLDTQIHATNTYRDHRIVKSSTTRNNDQISRGSESDFHGVKASDCFSA</sequence>
<comment type="caution">
    <text evidence="1">The sequence shown here is derived from an EMBL/GenBank/DDBJ whole genome shotgun (WGS) entry which is preliminary data.</text>
</comment>
<dbReference type="EMBL" id="JAQQWK010000006">
    <property type="protein sequence ID" value="KAK8039666.1"/>
    <property type="molecule type" value="Genomic_DNA"/>
</dbReference>
<name>A0ABR1T0Q4_9PEZI</name>
<evidence type="ECO:0000313" key="2">
    <source>
        <dbReference type="Proteomes" id="UP001444661"/>
    </source>
</evidence>